<dbReference type="InterPro" id="IPR015890">
    <property type="entry name" value="Chorismate_C"/>
</dbReference>
<dbReference type="SUPFAM" id="SSF56322">
    <property type="entry name" value="ADC synthase"/>
    <property type="match status" value="1"/>
</dbReference>
<dbReference type="PANTHER" id="PTHR42839">
    <property type="entry name" value="ISOCHORISMATE SYNTHASE ENTC"/>
    <property type="match status" value="1"/>
</dbReference>
<dbReference type="AlphaFoldDB" id="A0A3R8WF40"/>
<organism evidence="2 3">
    <name type="scientific">Maribacter algicola</name>
    <dbReference type="NCBI Taxonomy" id="2498892"/>
    <lineage>
        <taxon>Bacteria</taxon>
        <taxon>Pseudomonadati</taxon>
        <taxon>Bacteroidota</taxon>
        <taxon>Flavobacteriia</taxon>
        <taxon>Flavobacteriales</taxon>
        <taxon>Flavobacteriaceae</taxon>
        <taxon>Maribacter</taxon>
    </lineage>
</organism>
<proteinExistence type="predicted"/>
<name>A0A3R8WF40_9FLAO</name>
<reference evidence="3" key="1">
    <citation type="submission" date="2018-08" db="EMBL/GenBank/DDBJ databases">
        <authorList>
            <person name="Khan S.A."/>
            <person name="J S.E."/>
        </authorList>
    </citation>
    <scope>NUCLEOTIDE SEQUENCE [LARGE SCALE GENOMIC DNA]</scope>
    <source>
        <strain evidence="3">PoM-212</strain>
    </source>
</reference>
<dbReference type="InterPro" id="IPR005801">
    <property type="entry name" value="ADC_synthase"/>
</dbReference>
<gene>
    <name evidence="2" type="ORF">DZC72_14105</name>
</gene>
<dbReference type="EMBL" id="QUSX01000002">
    <property type="protein sequence ID" value="RRQ48800.1"/>
    <property type="molecule type" value="Genomic_DNA"/>
</dbReference>
<sequence>MANSLFEKAQNQMMQGLPFVLYKKPKESYVKGIFQLSATLHSVIDFSESGFVFAPFDTAKKPLLMIPDEVVTEAIQSEKSSLKKNLVRSEHLDSKPFESIVSKAIDSIRSGKLEKVVLSRTKDVPISISIFAIFQRLISSYGSAFCYLWYHPEVGTWLGATPEILLKVRGDVFITMSLAGTQLVSGDDTIPVWGKKEYHEQQVVTDYIEQSLKDGVTDLKIGDLETVRAGHLWHLRTKVSGRFIKEKLGTLIESLHPTPAVCGIPKERAKKFIRENEPYDRMFYTGYLGELNLKNEVDRSANTRNTEQKAYRSVMDATELYVNLRCMKMNGNRATLFVGGGITSDSDPWKEWEETENKSQTLLSVLLD</sequence>
<dbReference type="PANTHER" id="PTHR42839:SF2">
    <property type="entry name" value="ISOCHORISMATE SYNTHASE ENTC"/>
    <property type="match status" value="1"/>
</dbReference>
<dbReference type="Pfam" id="PF00425">
    <property type="entry name" value="Chorismate_bind"/>
    <property type="match status" value="1"/>
</dbReference>
<evidence type="ECO:0000259" key="1">
    <source>
        <dbReference type="Pfam" id="PF00425"/>
    </source>
</evidence>
<accession>A0A3R8WF40</accession>
<keyword evidence="3" id="KW-1185">Reference proteome</keyword>
<feature type="domain" description="Chorismate-utilising enzyme C-terminal" evidence="1">
    <location>
        <begin position="95"/>
        <end position="358"/>
    </location>
</feature>
<evidence type="ECO:0000313" key="2">
    <source>
        <dbReference type="EMBL" id="RRQ48800.1"/>
    </source>
</evidence>
<dbReference type="RefSeq" id="WP_125223523.1">
    <property type="nucleotide sequence ID" value="NZ_QUSX01000002.1"/>
</dbReference>
<reference evidence="3" key="2">
    <citation type="submission" date="2018-12" db="EMBL/GenBank/DDBJ databases">
        <title>Maribacter lutimaris sp. nov., isolated from marine sediment.</title>
        <authorList>
            <person name="Kim K.K."/>
        </authorList>
    </citation>
    <scope>NUCLEOTIDE SEQUENCE [LARGE SCALE GENOMIC DNA]</scope>
    <source>
        <strain evidence="3">PoM-212</strain>
    </source>
</reference>
<dbReference type="Gene3D" id="3.60.120.10">
    <property type="entry name" value="Anthranilate synthase"/>
    <property type="match status" value="1"/>
</dbReference>
<evidence type="ECO:0000313" key="3">
    <source>
        <dbReference type="Proteomes" id="UP000286990"/>
    </source>
</evidence>
<comment type="caution">
    <text evidence="2">The sequence shown here is derived from an EMBL/GenBank/DDBJ whole genome shotgun (WGS) entry which is preliminary data.</text>
</comment>
<dbReference type="Proteomes" id="UP000286990">
    <property type="component" value="Unassembled WGS sequence"/>
</dbReference>
<dbReference type="OrthoDB" id="9806579at2"/>
<protein>
    <submittedName>
        <fullName evidence="2">Isochorismate synthase</fullName>
    </submittedName>
</protein>